<feature type="region of interest" description="Disordered" evidence="1">
    <location>
        <begin position="58"/>
        <end position="93"/>
    </location>
</feature>
<keyword evidence="3" id="KW-1185">Reference proteome</keyword>
<protein>
    <submittedName>
        <fullName evidence="2">Uncharacterized protein</fullName>
    </submittedName>
</protein>
<dbReference type="EMBL" id="BONZ01000001">
    <property type="protein sequence ID" value="GIH11920.1"/>
    <property type="molecule type" value="Genomic_DNA"/>
</dbReference>
<sequence length="93" mass="9970">MSSVQGQGCAGSWSPSTSATQVPGTKNWAPTASPTDSPFKLSKQSRQVVMSTAILPLRRPGRVPDGQFEITDVRSVTDDGSDRADPRPDLPDW</sequence>
<evidence type="ECO:0000256" key="1">
    <source>
        <dbReference type="SAM" id="MobiDB-lite"/>
    </source>
</evidence>
<organism evidence="2 3">
    <name type="scientific">Rugosimonospora africana</name>
    <dbReference type="NCBI Taxonomy" id="556532"/>
    <lineage>
        <taxon>Bacteria</taxon>
        <taxon>Bacillati</taxon>
        <taxon>Actinomycetota</taxon>
        <taxon>Actinomycetes</taxon>
        <taxon>Micromonosporales</taxon>
        <taxon>Micromonosporaceae</taxon>
        <taxon>Rugosimonospora</taxon>
    </lineage>
</organism>
<comment type="caution">
    <text evidence="2">The sequence shown here is derived from an EMBL/GenBank/DDBJ whole genome shotgun (WGS) entry which is preliminary data.</text>
</comment>
<evidence type="ECO:0000313" key="2">
    <source>
        <dbReference type="EMBL" id="GIH11920.1"/>
    </source>
</evidence>
<dbReference type="AlphaFoldDB" id="A0A8J3VMF4"/>
<dbReference type="Proteomes" id="UP000642748">
    <property type="component" value="Unassembled WGS sequence"/>
</dbReference>
<reference evidence="2" key="1">
    <citation type="submission" date="2021-01" db="EMBL/GenBank/DDBJ databases">
        <title>Whole genome shotgun sequence of Rugosimonospora africana NBRC 104875.</title>
        <authorList>
            <person name="Komaki H."/>
            <person name="Tamura T."/>
        </authorList>
    </citation>
    <scope>NUCLEOTIDE SEQUENCE</scope>
    <source>
        <strain evidence="2">NBRC 104875</strain>
    </source>
</reference>
<accession>A0A8J3VMF4</accession>
<feature type="compositionally biased region" description="Polar residues" evidence="1">
    <location>
        <begin position="13"/>
        <end position="45"/>
    </location>
</feature>
<feature type="compositionally biased region" description="Basic and acidic residues" evidence="1">
    <location>
        <begin position="71"/>
        <end position="93"/>
    </location>
</feature>
<name>A0A8J3VMF4_9ACTN</name>
<feature type="region of interest" description="Disordered" evidence="1">
    <location>
        <begin position="1"/>
        <end position="45"/>
    </location>
</feature>
<evidence type="ECO:0000313" key="3">
    <source>
        <dbReference type="Proteomes" id="UP000642748"/>
    </source>
</evidence>
<gene>
    <name evidence="2" type="ORF">Raf01_00920</name>
</gene>
<proteinExistence type="predicted"/>